<dbReference type="PIRSF" id="PIRSF000876">
    <property type="entry name" value="RR_chemtxs_CheB"/>
    <property type="match status" value="1"/>
</dbReference>
<dbReference type="Pfam" id="PF00072">
    <property type="entry name" value="Response_reg"/>
    <property type="match status" value="1"/>
</dbReference>
<evidence type="ECO:0000313" key="11">
    <source>
        <dbReference type="EMBL" id="KEO90762.1"/>
    </source>
</evidence>
<gene>
    <name evidence="5" type="primary">cheB</name>
    <name evidence="11" type="ORF">EH31_06910</name>
</gene>
<dbReference type="eggNOG" id="COG2201">
    <property type="taxonomic scope" value="Bacteria"/>
</dbReference>
<dbReference type="InterPro" id="IPR035909">
    <property type="entry name" value="CheB_C"/>
</dbReference>
<dbReference type="EMBL" id="JMIW01000002">
    <property type="protein sequence ID" value="KEO90762.1"/>
    <property type="molecule type" value="Genomic_DNA"/>
</dbReference>
<comment type="function">
    <text evidence="5">Involved in chemotaxis. Part of a chemotaxis signal transduction system that modulates chemotaxis in response to various stimuli. Catalyzes the demethylation of specific methylglutamate residues introduced into the chemoreceptors (methyl-accepting chemotaxis proteins or MCP) by CheR. Also mediates the irreversible deamidation of specific glutamine residues to glutamic acid.</text>
</comment>
<reference evidence="11 12" key="1">
    <citation type="submission" date="2014-04" db="EMBL/GenBank/DDBJ databases">
        <title>A comprehensive comparison of genomes of Erythrobacter spp. strains.</title>
        <authorList>
            <person name="Zheng Q."/>
        </authorList>
    </citation>
    <scope>NUCLEOTIDE SEQUENCE [LARGE SCALE GENOMIC DNA]</scope>
    <source>
        <strain evidence="11 12">DSM 6997</strain>
    </source>
</reference>
<comment type="PTM">
    <text evidence="5">Phosphorylated by CheA. Phosphorylation of the N-terminal regulatory domain activates the methylesterase activity.</text>
</comment>
<keyword evidence="1 5" id="KW-0963">Cytoplasm</keyword>
<evidence type="ECO:0000256" key="7">
    <source>
        <dbReference type="PROSITE-ProRule" id="PRU00169"/>
    </source>
</evidence>
<protein>
    <recommendedName>
        <fullName evidence="5">Protein-glutamate methylesterase/protein-glutamine glutaminase</fullName>
        <ecNumber evidence="5">3.1.1.61</ecNumber>
        <ecNumber evidence="5">3.5.1.44</ecNumber>
    </recommendedName>
</protein>
<keyword evidence="12" id="KW-1185">Reference proteome</keyword>
<evidence type="ECO:0000256" key="6">
    <source>
        <dbReference type="PROSITE-ProRule" id="PRU00050"/>
    </source>
</evidence>
<dbReference type="GO" id="GO:0000156">
    <property type="term" value="F:phosphorelay response regulator activity"/>
    <property type="evidence" value="ECO:0007669"/>
    <property type="project" value="InterPro"/>
</dbReference>
<evidence type="ECO:0000256" key="4">
    <source>
        <dbReference type="ARBA" id="ARBA00048267"/>
    </source>
</evidence>
<feature type="active site" evidence="5 6">
    <location>
        <position position="203"/>
    </location>
</feature>
<evidence type="ECO:0000259" key="9">
    <source>
        <dbReference type="PROSITE" id="PS50110"/>
    </source>
</evidence>
<dbReference type="GO" id="GO:0008984">
    <property type="term" value="F:protein-glutamate methylesterase activity"/>
    <property type="evidence" value="ECO:0007669"/>
    <property type="project" value="UniProtKB-UniRule"/>
</dbReference>
<dbReference type="RefSeq" id="WP_081853263.1">
    <property type="nucleotide sequence ID" value="NZ_JMIW01000002.1"/>
</dbReference>
<dbReference type="AlphaFoldDB" id="A0A074MYP3"/>
<keyword evidence="5 7" id="KW-0597">Phosphoprotein</keyword>
<comment type="domain">
    <text evidence="5">Contains a C-terminal catalytic domain, and an N-terminal region which modulates catalytic activity.</text>
</comment>
<keyword evidence="3 5" id="KW-0378">Hydrolase</keyword>
<comment type="caution">
    <text evidence="11">The sequence shown here is derived from an EMBL/GenBank/DDBJ whole genome shotgun (WGS) entry which is preliminary data.</text>
</comment>
<feature type="domain" description="CheB-type methylesterase" evidence="10">
    <location>
        <begin position="165"/>
        <end position="354"/>
    </location>
</feature>
<comment type="catalytic activity">
    <reaction evidence="4 5">
        <text>[protein]-L-glutamate 5-O-methyl ester + H2O = L-glutamyl-[protein] + methanol + H(+)</text>
        <dbReference type="Rhea" id="RHEA:23236"/>
        <dbReference type="Rhea" id="RHEA-COMP:10208"/>
        <dbReference type="Rhea" id="RHEA-COMP:10311"/>
        <dbReference type="ChEBI" id="CHEBI:15377"/>
        <dbReference type="ChEBI" id="CHEBI:15378"/>
        <dbReference type="ChEBI" id="CHEBI:17790"/>
        <dbReference type="ChEBI" id="CHEBI:29973"/>
        <dbReference type="ChEBI" id="CHEBI:82795"/>
        <dbReference type="EC" id="3.1.1.61"/>
    </reaction>
</comment>
<dbReference type="GO" id="GO:0005737">
    <property type="term" value="C:cytoplasm"/>
    <property type="evidence" value="ECO:0007669"/>
    <property type="project" value="UniProtKB-SubCell"/>
</dbReference>
<feature type="region of interest" description="Disordered" evidence="8">
    <location>
        <begin position="364"/>
        <end position="384"/>
    </location>
</feature>
<feature type="modified residue" description="4-aspartylphosphate" evidence="5 7">
    <location>
        <position position="55"/>
    </location>
</feature>
<dbReference type="InterPro" id="IPR011006">
    <property type="entry name" value="CheY-like_superfamily"/>
</dbReference>
<dbReference type="Gene3D" id="3.40.50.2300">
    <property type="match status" value="1"/>
</dbReference>
<evidence type="ECO:0000256" key="8">
    <source>
        <dbReference type="SAM" id="MobiDB-lite"/>
    </source>
</evidence>
<dbReference type="Proteomes" id="UP000027647">
    <property type="component" value="Unassembled WGS sequence"/>
</dbReference>
<dbReference type="SUPFAM" id="SSF52738">
    <property type="entry name" value="Methylesterase CheB, C-terminal domain"/>
    <property type="match status" value="1"/>
</dbReference>
<dbReference type="PANTHER" id="PTHR42872">
    <property type="entry name" value="PROTEIN-GLUTAMATE METHYLESTERASE/PROTEIN-GLUTAMINE GLUTAMINASE"/>
    <property type="match status" value="1"/>
</dbReference>
<dbReference type="GO" id="GO:0050568">
    <property type="term" value="F:protein-glutamine glutaminase activity"/>
    <property type="evidence" value="ECO:0007669"/>
    <property type="project" value="UniProtKB-UniRule"/>
</dbReference>
<dbReference type="InterPro" id="IPR000673">
    <property type="entry name" value="Sig_transdc_resp-reg_Me-estase"/>
</dbReference>
<accession>A0A074MYP3</accession>
<dbReference type="OrthoDB" id="9793421at2"/>
<dbReference type="CDD" id="cd16432">
    <property type="entry name" value="CheB_Rec"/>
    <property type="match status" value="1"/>
</dbReference>
<keyword evidence="2 5" id="KW-0145">Chemotaxis</keyword>
<evidence type="ECO:0000313" key="12">
    <source>
        <dbReference type="Proteomes" id="UP000027647"/>
    </source>
</evidence>
<comment type="subcellular location">
    <subcellularLocation>
        <location evidence="5">Cytoplasm</location>
    </subcellularLocation>
</comment>
<feature type="active site" evidence="5 6">
    <location>
        <position position="177"/>
    </location>
</feature>
<organism evidence="11 12">
    <name type="scientific">Erythrobacter longus</name>
    <dbReference type="NCBI Taxonomy" id="1044"/>
    <lineage>
        <taxon>Bacteria</taxon>
        <taxon>Pseudomonadati</taxon>
        <taxon>Pseudomonadota</taxon>
        <taxon>Alphaproteobacteria</taxon>
        <taxon>Sphingomonadales</taxon>
        <taxon>Erythrobacteraceae</taxon>
        <taxon>Erythrobacter/Porphyrobacter group</taxon>
        <taxon>Erythrobacter</taxon>
    </lineage>
</organism>
<evidence type="ECO:0000256" key="1">
    <source>
        <dbReference type="ARBA" id="ARBA00022490"/>
    </source>
</evidence>
<feature type="domain" description="Response regulatory" evidence="9">
    <location>
        <begin position="4"/>
        <end position="121"/>
    </location>
</feature>
<comment type="catalytic activity">
    <reaction evidence="5">
        <text>L-glutaminyl-[protein] + H2O = L-glutamyl-[protein] + NH4(+)</text>
        <dbReference type="Rhea" id="RHEA:16441"/>
        <dbReference type="Rhea" id="RHEA-COMP:10207"/>
        <dbReference type="Rhea" id="RHEA-COMP:10208"/>
        <dbReference type="ChEBI" id="CHEBI:15377"/>
        <dbReference type="ChEBI" id="CHEBI:28938"/>
        <dbReference type="ChEBI" id="CHEBI:29973"/>
        <dbReference type="ChEBI" id="CHEBI:30011"/>
        <dbReference type="EC" id="3.5.1.44"/>
    </reaction>
</comment>
<feature type="active site" evidence="5 6">
    <location>
        <position position="301"/>
    </location>
</feature>
<dbReference type="Pfam" id="PF01339">
    <property type="entry name" value="CheB_methylest"/>
    <property type="match status" value="1"/>
</dbReference>
<dbReference type="STRING" id="1044.EH31_06910"/>
<dbReference type="SUPFAM" id="SSF52172">
    <property type="entry name" value="CheY-like"/>
    <property type="match status" value="1"/>
</dbReference>
<dbReference type="NCBIfam" id="NF001965">
    <property type="entry name" value="PRK00742.1"/>
    <property type="match status" value="1"/>
</dbReference>
<dbReference type="InterPro" id="IPR001789">
    <property type="entry name" value="Sig_transdc_resp-reg_receiver"/>
</dbReference>
<comment type="similarity">
    <text evidence="5">Belongs to the CheB family.</text>
</comment>
<dbReference type="PROSITE" id="PS50110">
    <property type="entry name" value="RESPONSE_REGULATORY"/>
    <property type="match status" value="1"/>
</dbReference>
<feature type="region of interest" description="Disordered" evidence="8">
    <location>
        <begin position="130"/>
        <end position="167"/>
    </location>
</feature>
<dbReference type="HAMAP" id="MF_00099">
    <property type="entry name" value="CheB_chemtxs"/>
    <property type="match status" value="1"/>
</dbReference>
<dbReference type="SMART" id="SM00448">
    <property type="entry name" value="REC"/>
    <property type="match status" value="1"/>
</dbReference>
<dbReference type="CDD" id="cd17541">
    <property type="entry name" value="REC_CheB-like"/>
    <property type="match status" value="1"/>
</dbReference>
<sequence>MTIRVLVVDDSAMMRALISRKLNDEADIEVIAGASDASEARQLIKQLDPDVVTLDIEMPGMDGLSFLGKIMALRPTPVIIVSGSTRAGTQATARALQLGAVNCYAKSTRERSIRDDDGGELARLVREAARVVMPKPRTGGSRTDEPAHSSAPRISPAPTPAEQRSTTPPALIAIGSSTGGVEALHSLLADFPADCPPTLIVQHVNATFAPAIAQSLDKIAAPNVALAESDMLLRPGNVYLAPGDQKHLEVARAGSQGFRCVLRQGDLETGHRPSVDRLFESVAKIADEQALGVILTGMGEDGARGLLSMARSGAYTIAQDQSSCVVFGMPRAAIALGAAKAVLPLGKITAEIFANHPAPGRLSGASDMASKIASSAQPPTRARPIGLGQAERHLSASGGIHS</sequence>
<proteinExistence type="inferred from homology"/>
<dbReference type="EC" id="3.1.1.61" evidence="5"/>
<evidence type="ECO:0000256" key="3">
    <source>
        <dbReference type="ARBA" id="ARBA00022801"/>
    </source>
</evidence>
<dbReference type="InterPro" id="IPR008248">
    <property type="entry name" value="CheB-like"/>
</dbReference>
<dbReference type="GO" id="GO:0006935">
    <property type="term" value="P:chemotaxis"/>
    <property type="evidence" value="ECO:0007669"/>
    <property type="project" value="UniProtKB-UniRule"/>
</dbReference>
<dbReference type="PANTHER" id="PTHR42872:SF6">
    <property type="entry name" value="PROTEIN-GLUTAMATE METHYLESTERASE_PROTEIN-GLUTAMINE GLUTAMINASE"/>
    <property type="match status" value="1"/>
</dbReference>
<evidence type="ECO:0000259" key="10">
    <source>
        <dbReference type="PROSITE" id="PS50122"/>
    </source>
</evidence>
<name>A0A074MYP3_ERYLO</name>
<dbReference type="PROSITE" id="PS50122">
    <property type="entry name" value="CHEB"/>
    <property type="match status" value="1"/>
</dbReference>
<dbReference type="Gene3D" id="3.40.50.180">
    <property type="entry name" value="Methylesterase CheB, C-terminal domain"/>
    <property type="match status" value="1"/>
</dbReference>
<evidence type="ECO:0000256" key="5">
    <source>
        <dbReference type="HAMAP-Rule" id="MF_00099"/>
    </source>
</evidence>
<evidence type="ECO:0000256" key="2">
    <source>
        <dbReference type="ARBA" id="ARBA00022500"/>
    </source>
</evidence>
<dbReference type="EC" id="3.5.1.44" evidence="5"/>